<dbReference type="EMBL" id="JAARWW010000005">
    <property type="protein sequence ID" value="MBC2004631.1"/>
    <property type="molecule type" value="Genomic_DNA"/>
</dbReference>
<organism evidence="2 3">
    <name type="scientific">Listeria booriae</name>
    <dbReference type="NCBI Taxonomy" id="1552123"/>
    <lineage>
        <taxon>Bacteria</taxon>
        <taxon>Bacillati</taxon>
        <taxon>Bacillota</taxon>
        <taxon>Bacilli</taxon>
        <taxon>Bacillales</taxon>
        <taxon>Listeriaceae</taxon>
        <taxon>Listeria</taxon>
    </lineage>
</organism>
<gene>
    <name evidence="2" type="ORF">HCA78_12675</name>
</gene>
<dbReference type="Pfam" id="PF07602">
    <property type="entry name" value="DUF1565"/>
    <property type="match status" value="1"/>
</dbReference>
<dbReference type="InterPro" id="IPR011050">
    <property type="entry name" value="Pectin_lyase_fold/virulence"/>
</dbReference>
<sequence length="342" mass="37751">MQLEKWEDGKLDSDKRDRFNRNVDKTNDAMLEIARDFAALEKKFHNVVVEASGDDNSEVVGMRTNFNGTYFDSADLRLTATERTIASQLATQNIEMDVLRADNMEMRQLISALYGATEGNLEIYVDATKGNDSNDGSFAKPYKTVTKAASQIPRAINGNSVYITLAPGYYDEDVYIKNKQISAIYIRGSNHETVDPTSKQTGVFLRYLNIQDCTGYLYIKGINQFNADKVPELKGTFVFTRCAYASVGFCRFDDAKAKTNNVPAVVIDGGKGGAHNCYFINQYAAQVDQYTSHSSFPYTNTGSNNTYAIIADGSIIQVNGTLGVTTTVAANQKVVRNGGMIF</sequence>
<comment type="caution">
    <text evidence="2">The sequence shown here is derived from an EMBL/GenBank/DDBJ whole genome shotgun (WGS) entry which is preliminary data.</text>
</comment>
<dbReference type="InterPro" id="IPR011459">
    <property type="entry name" value="DUF1565"/>
</dbReference>
<evidence type="ECO:0000313" key="2">
    <source>
        <dbReference type="EMBL" id="MBC2004631.1"/>
    </source>
</evidence>
<dbReference type="Proteomes" id="UP000546806">
    <property type="component" value="Unassembled WGS sequence"/>
</dbReference>
<reference evidence="2 3" key="1">
    <citation type="submission" date="2020-03" db="EMBL/GenBank/DDBJ databases">
        <title>Soil Listeria distribution.</title>
        <authorList>
            <person name="Liao J."/>
            <person name="Wiedmann M."/>
        </authorList>
    </citation>
    <scope>NUCLEOTIDE SEQUENCE [LARGE SCALE GENOMIC DNA]</scope>
    <source>
        <strain evidence="2 3">FSL L7-0435</strain>
    </source>
</reference>
<dbReference type="InterPro" id="IPR012334">
    <property type="entry name" value="Pectin_lyas_fold"/>
</dbReference>
<feature type="domain" description="DUF1565" evidence="1">
    <location>
        <begin position="129"/>
        <end position="173"/>
    </location>
</feature>
<evidence type="ECO:0000259" key="1">
    <source>
        <dbReference type="Pfam" id="PF07602"/>
    </source>
</evidence>
<protein>
    <submittedName>
        <fullName evidence="2">DUF1565 domain-containing protein</fullName>
    </submittedName>
</protein>
<dbReference type="RefSeq" id="WP_185533641.1">
    <property type="nucleotide sequence ID" value="NZ_JAARWW010000005.1"/>
</dbReference>
<name>A0A842CR06_9LIST</name>
<dbReference type="SUPFAM" id="SSF51126">
    <property type="entry name" value="Pectin lyase-like"/>
    <property type="match status" value="1"/>
</dbReference>
<dbReference type="AlphaFoldDB" id="A0A842CR06"/>
<proteinExistence type="predicted"/>
<accession>A0A842CR06</accession>
<dbReference type="Gene3D" id="2.160.20.10">
    <property type="entry name" value="Single-stranded right-handed beta-helix, Pectin lyase-like"/>
    <property type="match status" value="1"/>
</dbReference>
<evidence type="ECO:0000313" key="3">
    <source>
        <dbReference type="Proteomes" id="UP000546806"/>
    </source>
</evidence>